<dbReference type="EMBL" id="BLLO01000025">
    <property type="protein sequence ID" value="GFH80368.1"/>
    <property type="molecule type" value="Genomic_DNA"/>
</dbReference>
<name>A0A8H9HCR7_9ACTN</name>
<organism evidence="6 8">
    <name type="scientific">Streptomyces gougerotii</name>
    <dbReference type="NCBI Taxonomy" id="53448"/>
    <lineage>
        <taxon>Bacteria</taxon>
        <taxon>Bacillati</taxon>
        <taxon>Actinomycetota</taxon>
        <taxon>Actinomycetes</taxon>
        <taxon>Kitasatosporales</taxon>
        <taxon>Streptomycetaceae</taxon>
        <taxon>Streptomyces</taxon>
        <taxon>Streptomyces diastaticus group</taxon>
    </lineage>
</organism>
<dbReference type="InterPro" id="IPR036390">
    <property type="entry name" value="WH_DNA-bd_sf"/>
</dbReference>
<dbReference type="InterPro" id="IPR036388">
    <property type="entry name" value="WH-like_DNA-bd_sf"/>
</dbReference>
<evidence type="ECO:0000313" key="5">
    <source>
        <dbReference type="EMBL" id="GFH80368.1"/>
    </source>
</evidence>
<dbReference type="AlphaFoldDB" id="A0A8H9HCR7"/>
<dbReference type="InterPro" id="IPR000524">
    <property type="entry name" value="Tscrpt_reg_HTH_GntR"/>
</dbReference>
<evidence type="ECO:0000313" key="6">
    <source>
        <dbReference type="EMBL" id="GGU57855.1"/>
    </source>
</evidence>
<keyword evidence="7" id="KW-1185">Reference proteome</keyword>
<dbReference type="InterPro" id="IPR008920">
    <property type="entry name" value="TF_FadR/GntR_C"/>
</dbReference>
<evidence type="ECO:0000259" key="4">
    <source>
        <dbReference type="PROSITE" id="PS50949"/>
    </source>
</evidence>
<dbReference type="Proteomes" id="UP000660975">
    <property type="component" value="Unassembled WGS sequence"/>
</dbReference>
<reference evidence="6" key="3">
    <citation type="submission" date="2020-09" db="EMBL/GenBank/DDBJ databases">
        <authorList>
            <person name="Sun Q."/>
            <person name="Ohkuma M."/>
        </authorList>
    </citation>
    <scope>NUCLEOTIDE SEQUENCE</scope>
    <source>
        <strain evidence="6">JCM 4136</strain>
    </source>
</reference>
<keyword evidence="2" id="KW-0238">DNA-binding</keyword>
<dbReference type="GO" id="GO:0003677">
    <property type="term" value="F:DNA binding"/>
    <property type="evidence" value="ECO:0007669"/>
    <property type="project" value="UniProtKB-KW"/>
</dbReference>
<dbReference type="InterPro" id="IPR011711">
    <property type="entry name" value="GntR_C"/>
</dbReference>
<dbReference type="Proteomes" id="UP000480804">
    <property type="component" value="Unassembled WGS sequence"/>
</dbReference>
<comment type="caution">
    <text evidence="6">The sequence shown here is derived from an EMBL/GenBank/DDBJ whole genome shotgun (WGS) entry which is preliminary data.</text>
</comment>
<reference evidence="6" key="1">
    <citation type="journal article" date="2014" name="Int. J. Syst. Evol. Microbiol.">
        <title>Complete genome sequence of Corynebacterium casei LMG S-19264T (=DSM 44701T), isolated from a smear-ripened cheese.</title>
        <authorList>
            <consortium name="US DOE Joint Genome Institute (JGI-PGF)"/>
            <person name="Walter F."/>
            <person name="Albersmeier A."/>
            <person name="Kalinowski J."/>
            <person name="Ruckert C."/>
        </authorList>
    </citation>
    <scope>NUCLEOTIDE SEQUENCE</scope>
    <source>
        <strain evidence="6">JCM 4136</strain>
    </source>
</reference>
<keyword evidence="3" id="KW-0804">Transcription</keyword>
<evidence type="ECO:0000256" key="3">
    <source>
        <dbReference type="ARBA" id="ARBA00023163"/>
    </source>
</evidence>
<dbReference type="Gene3D" id="1.20.120.530">
    <property type="entry name" value="GntR ligand-binding domain-like"/>
    <property type="match status" value="1"/>
</dbReference>
<evidence type="ECO:0000256" key="1">
    <source>
        <dbReference type="ARBA" id="ARBA00023015"/>
    </source>
</evidence>
<dbReference type="Pfam" id="PF07729">
    <property type="entry name" value="FCD"/>
    <property type="match status" value="1"/>
</dbReference>
<dbReference type="EMBL" id="BMSC01000002">
    <property type="protein sequence ID" value="GGU57855.1"/>
    <property type="molecule type" value="Genomic_DNA"/>
</dbReference>
<dbReference type="RefSeq" id="WP_189399628.1">
    <property type="nucleotide sequence ID" value="NZ_BLLO01000025.1"/>
</dbReference>
<keyword evidence="1" id="KW-0805">Transcription regulation</keyword>
<reference evidence="5 7" key="2">
    <citation type="submission" date="2020-02" db="EMBL/GenBank/DDBJ databases">
        <title>Whole genome shotgun sequence of Streptomyces gougerotii NBRC 13043.</title>
        <authorList>
            <person name="Ichikawa N."/>
            <person name="Komaki H."/>
            <person name="Tamura T."/>
        </authorList>
    </citation>
    <scope>NUCLEOTIDE SEQUENCE [LARGE SCALE GENOMIC DNA]</scope>
    <source>
        <strain evidence="5 7">NBRC 13043</strain>
    </source>
</reference>
<evidence type="ECO:0000313" key="8">
    <source>
        <dbReference type="Proteomes" id="UP000660975"/>
    </source>
</evidence>
<dbReference type="Pfam" id="PF00392">
    <property type="entry name" value="GntR"/>
    <property type="match status" value="1"/>
</dbReference>
<dbReference type="PANTHER" id="PTHR43537:SF24">
    <property type="entry name" value="GLUCONATE OPERON TRANSCRIPTIONAL REPRESSOR"/>
    <property type="match status" value="1"/>
</dbReference>
<dbReference type="GO" id="GO:0003700">
    <property type="term" value="F:DNA-binding transcription factor activity"/>
    <property type="evidence" value="ECO:0007669"/>
    <property type="project" value="InterPro"/>
</dbReference>
<feature type="domain" description="HTH gntR-type" evidence="4">
    <location>
        <begin position="13"/>
        <end position="80"/>
    </location>
</feature>
<proteinExistence type="predicted"/>
<dbReference type="PANTHER" id="PTHR43537">
    <property type="entry name" value="TRANSCRIPTIONAL REGULATOR, GNTR FAMILY"/>
    <property type="match status" value="1"/>
</dbReference>
<gene>
    <name evidence="6" type="ORF">GCM10010227_08650</name>
    <name evidence="5" type="ORF">Sgou_50380</name>
</gene>
<sequence length="233" mass="24995">MPVPESRGLVSRSLLREEAYRAIRDAIVDGTLAPGERLQDVALVAWLGVSRTPVREALARLEQAGLVRTTPGRHTLVSPLDVRAARDAQSVTAALHELVVRQAVPHLSTAELDAMREANDRFARALRAHDVPAAIAADDAFHGVAVTAAANTAARTVLEQFTPVLRRVERLRFSSLSGRASVAQHARIVERCAAGDAEGAAAATRENWQTLVPLLDRLHDESTAGHEDAPGTP</sequence>
<dbReference type="SMART" id="SM00895">
    <property type="entry name" value="FCD"/>
    <property type="match status" value="1"/>
</dbReference>
<dbReference type="SUPFAM" id="SSF48008">
    <property type="entry name" value="GntR ligand-binding domain-like"/>
    <property type="match status" value="1"/>
</dbReference>
<dbReference type="Gene3D" id="1.10.10.10">
    <property type="entry name" value="Winged helix-like DNA-binding domain superfamily/Winged helix DNA-binding domain"/>
    <property type="match status" value="1"/>
</dbReference>
<accession>A0A8H9HCR7</accession>
<protein>
    <submittedName>
        <fullName evidence="5 6">Transcriptional regulator, GntR family protein</fullName>
    </submittedName>
</protein>
<evidence type="ECO:0000313" key="7">
    <source>
        <dbReference type="Proteomes" id="UP000480804"/>
    </source>
</evidence>
<evidence type="ECO:0000256" key="2">
    <source>
        <dbReference type="ARBA" id="ARBA00023125"/>
    </source>
</evidence>
<dbReference type="SUPFAM" id="SSF46785">
    <property type="entry name" value="Winged helix' DNA-binding domain"/>
    <property type="match status" value="1"/>
</dbReference>
<dbReference type="SMART" id="SM00345">
    <property type="entry name" value="HTH_GNTR"/>
    <property type="match status" value="1"/>
</dbReference>
<dbReference type="PROSITE" id="PS50949">
    <property type="entry name" value="HTH_GNTR"/>
    <property type="match status" value="1"/>
</dbReference>
<dbReference type="CDD" id="cd07377">
    <property type="entry name" value="WHTH_GntR"/>
    <property type="match status" value="1"/>
</dbReference>